<reference evidence="3 4" key="1">
    <citation type="submission" date="2018-03" db="EMBL/GenBank/DDBJ databases">
        <title>Genomic Encyclopedia of Archaeal and Bacterial Type Strains, Phase II (KMG-II): from individual species to whole genera.</title>
        <authorList>
            <person name="Goeker M."/>
        </authorList>
    </citation>
    <scope>NUCLEOTIDE SEQUENCE [LARGE SCALE GENOMIC DNA]</scope>
    <source>
        <strain evidence="3 4">DSM 100673</strain>
    </source>
</reference>
<dbReference type="InterPro" id="IPR023346">
    <property type="entry name" value="Lysozyme-like_dom_sf"/>
</dbReference>
<proteinExistence type="predicted"/>
<dbReference type="InterPro" id="IPR009045">
    <property type="entry name" value="Zn_M74/Hedgehog-like"/>
</dbReference>
<comment type="caution">
    <text evidence="3">The sequence shown here is derived from an EMBL/GenBank/DDBJ whole genome shotgun (WGS) entry which is preliminary data.</text>
</comment>
<dbReference type="InterPro" id="IPR036365">
    <property type="entry name" value="PGBD-like_sf"/>
</dbReference>
<feature type="domain" description="Peptidoglycan binding-like" evidence="1">
    <location>
        <begin position="16"/>
        <end position="71"/>
    </location>
</feature>
<dbReference type="InterPro" id="IPR000400">
    <property type="entry name" value="Glyco_hydro_46"/>
</dbReference>
<evidence type="ECO:0000259" key="1">
    <source>
        <dbReference type="Pfam" id="PF01471"/>
    </source>
</evidence>
<dbReference type="Proteomes" id="UP000240418">
    <property type="component" value="Unassembled WGS sequence"/>
</dbReference>
<accession>A0A2P8FFY4</accession>
<evidence type="ECO:0000259" key="2">
    <source>
        <dbReference type="Pfam" id="PF08291"/>
    </source>
</evidence>
<protein>
    <submittedName>
        <fullName evidence="3">Uncharacterized protein YcbK (DUF882 family)</fullName>
    </submittedName>
</protein>
<dbReference type="GO" id="GO:0005975">
    <property type="term" value="P:carbohydrate metabolic process"/>
    <property type="evidence" value="ECO:0007669"/>
    <property type="project" value="InterPro"/>
</dbReference>
<dbReference type="Pfam" id="PF01471">
    <property type="entry name" value="PG_binding_1"/>
    <property type="match status" value="1"/>
</dbReference>
<name>A0A2P8FFY4_9RHOB</name>
<gene>
    <name evidence="3" type="ORF">CLV88_103271</name>
</gene>
<evidence type="ECO:0000313" key="3">
    <source>
        <dbReference type="EMBL" id="PSL20623.1"/>
    </source>
</evidence>
<dbReference type="AlphaFoldDB" id="A0A2P8FFY4"/>
<dbReference type="Gene3D" id="1.20.141.10">
    <property type="entry name" value="Chitosanase, subunit A, domain 1"/>
    <property type="match status" value="1"/>
</dbReference>
<dbReference type="Pfam" id="PF01374">
    <property type="entry name" value="Glyco_hydro_46"/>
    <property type="match status" value="1"/>
</dbReference>
<dbReference type="SUPFAM" id="SSF47090">
    <property type="entry name" value="PGBD-like"/>
    <property type="match status" value="1"/>
</dbReference>
<dbReference type="InterPro" id="IPR036366">
    <property type="entry name" value="PGBDSf"/>
</dbReference>
<dbReference type="GO" id="GO:0016977">
    <property type="term" value="F:chitosanase activity"/>
    <property type="evidence" value="ECO:0007669"/>
    <property type="project" value="InterPro"/>
</dbReference>
<dbReference type="InterPro" id="IPR013230">
    <property type="entry name" value="Peptidase_M15A_C"/>
</dbReference>
<evidence type="ECO:0000313" key="4">
    <source>
        <dbReference type="Proteomes" id="UP000240418"/>
    </source>
</evidence>
<dbReference type="Gene3D" id="1.10.101.10">
    <property type="entry name" value="PGBD-like superfamily/PGBD"/>
    <property type="match status" value="1"/>
</dbReference>
<sequence>MIILRNSSAGFLDPKGSIVLQVQRNLRDVGHSPGLIDGDFGKGTETAVRSYQTAVNLPVTGAVDLSTWSRLTGNPAPPTMFERALAVTANFEGHGYSLVAGNYDGALITWGIIGFTMGGGRLQTLLARIQQHDISAIDDAFGSLAPAFKDILTSSKAKQRTWANSISIGADKRKVKPEWAEAFDRLGKNPLAQKAQNNLAREFYWTKAQSIVHEFNLNGELGACLAFDIAVQNGSVDAKDRKELKKLLDKTGPITGEAFRKVLAEAMALGSKSQYQADVRSRKMTIAIGSGKVHGANYKLEDWGVADRIVAAESVNAVAAPSPGWNTSADTMALSTPVIATTGDDEADFNAFIKSLGLKNFKPYEFLIKGEKNNNPHSPAFQKNTNPPRELWPNIAPTARVLDILRGRVDAPIRTLSVYRSPAYNVAIGGASQSLHTQFRAIDFIAQGNSTPLDWAAALRSMRSEGLFLGGIGTYPTFVHVDTRGFNVDF</sequence>
<dbReference type="OrthoDB" id="500593at2"/>
<dbReference type="SUPFAM" id="SSF55166">
    <property type="entry name" value="Hedgehog/DD-peptidase"/>
    <property type="match status" value="1"/>
</dbReference>
<dbReference type="EMBL" id="PYGJ01000003">
    <property type="protein sequence ID" value="PSL20623.1"/>
    <property type="molecule type" value="Genomic_DNA"/>
</dbReference>
<dbReference type="Pfam" id="PF08291">
    <property type="entry name" value="Peptidase_M15_3"/>
    <property type="match status" value="1"/>
</dbReference>
<dbReference type="InterPro" id="IPR002477">
    <property type="entry name" value="Peptidoglycan-bd-like"/>
</dbReference>
<dbReference type="RefSeq" id="WP_106607821.1">
    <property type="nucleotide sequence ID" value="NZ_PYGJ01000003.1"/>
</dbReference>
<dbReference type="SUPFAM" id="SSF53955">
    <property type="entry name" value="Lysozyme-like"/>
    <property type="match status" value="1"/>
</dbReference>
<organism evidence="3 4">
    <name type="scientific">Shimia abyssi</name>
    <dbReference type="NCBI Taxonomy" id="1662395"/>
    <lineage>
        <taxon>Bacteria</taxon>
        <taxon>Pseudomonadati</taxon>
        <taxon>Pseudomonadota</taxon>
        <taxon>Alphaproteobacteria</taxon>
        <taxon>Rhodobacterales</taxon>
        <taxon>Roseobacteraceae</taxon>
    </lineage>
</organism>
<feature type="domain" description="Peptidase M15A C-terminal" evidence="2">
    <location>
        <begin position="389"/>
        <end position="482"/>
    </location>
</feature>
<keyword evidence="4" id="KW-1185">Reference proteome</keyword>
<dbReference type="Gene3D" id="3.30.1380.10">
    <property type="match status" value="1"/>
</dbReference>
<dbReference type="GO" id="GO:0005576">
    <property type="term" value="C:extracellular region"/>
    <property type="evidence" value="ECO:0007669"/>
    <property type="project" value="InterPro"/>
</dbReference>